<dbReference type="FunCoup" id="A0A1S3A4C8">
    <property type="interactions" value="187"/>
</dbReference>
<dbReference type="GO" id="GO:0033604">
    <property type="term" value="P:negative regulation of catecholamine secretion"/>
    <property type="evidence" value="ECO:0007669"/>
    <property type="project" value="TreeGrafter"/>
</dbReference>
<dbReference type="InParanoid" id="A0A1S3A4C8"/>
<dbReference type="Proteomes" id="UP001652624">
    <property type="component" value="Chromosome 22"/>
</dbReference>
<evidence type="ECO:0000256" key="10">
    <source>
        <dbReference type="SAM" id="SignalP"/>
    </source>
</evidence>
<feature type="signal peptide" evidence="10">
    <location>
        <begin position="1"/>
        <end position="18"/>
    </location>
</feature>
<evidence type="ECO:0000256" key="3">
    <source>
        <dbReference type="ARBA" id="ARBA00022525"/>
    </source>
</evidence>
<proteinExistence type="inferred from homology"/>
<evidence type="ECO:0000256" key="8">
    <source>
        <dbReference type="ARBA" id="ARBA00040787"/>
    </source>
</evidence>
<organism evidence="11 12">
    <name type="scientific">Erinaceus europaeus</name>
    <name type="common">Western European hedgehog</name>
    <dbReference type="NCBI Taxonomy" id="9365"/>
    <lineage>
        <taxon>Eukaryota</taxon>
        <taxon>Metazoa</taxon>
        <taxon>Chordata</taxon>
        <taxon>Craniata</taxon>
        <taxon>Vertebrata</taxon>
        <taxon>Euteleostomi</taxon>
        <taxon>Mammalia</taxon>
        <taxon>Eutheria</taxon>
        <taxon>Laurasiatheria</taxon>
        <taxon>Eulipotyphla</taxon>
        <taxon>Erinaceidae</taxon>
        <taxon>Erinaceinae</taxon>
        <taxon>Erinaceus</taxon>
    </lineage>
</organism>
<evidence type="ECO:0000256" key="7">
    <source>
        <dbReference type="ARBA" id="ARBA00037849"/>
    </source>
</evidence>
<dbReference type="GeneID" id="103118865"/>
<dbReference type="GO" id="GO:0046676">
    <property type="term" value="P:negative regulation of insulin secretion"/>
    <property type="evidence" value="ECO:0007669"/>
    <property type="project" value="TreeGrafter"/>
</dbReference>
<evidence type="ECO:0000313" key="12">
    <source>
        <dbReference type="RefSeq" id="XP_007529145.1"/>
    </source>
</evidence>
<evidence type="ECO:0000313" key="11">
    <source>
        <dbReference type="Proteomes" id="UP001652624"/>
    </source>
</evidence>
<evidence type="ECO:0000256" key="2">
    <source>
        <dbReference type="ARBA" id="ARBA00005723"/>
    </source>
</evidence>
<feature type="compositionally biased region" description="Basic and acidic residues" evidence="9">
    <location>
        <begin position="194"/>
        <end position="220"/>
    </location>
</feature>
<comment type="function">
    <text evidence="6">Strongly inhibits glucose induced insulin release from the pancreas.</text>
</comment>
<feature type="region of interest" description="Disordered" evidence="9">
    <location>
        <begin position="87"/>
        <end position="389"/>
    </location>
</feature>
<sequence>MHPAAVLALLLCAGQAFALPVGSPADRGDPEVMKCVIEVISDTLSKPTPMPVSQHCFETLRGDERILSVLRHQNLLKELQDLALQGAKERTQQKHSGLEEALGAQGNRALWKEGPAEGPKEAEKRGGDGDHGRGAGGPQVPAEPAPRSSTEEDKQAPREEEATTTHPPPSLPGQKRPGLPAKGGAKAPSPDLADGEKGVRAEGGQQKEHQEEEAGEKAGSEDEGPPATADPHPTSGHKDGWPGDQARDGAGKMGAEKLPSGKEWERPRQQEPGAGAPQGLFQGGRKLGQLAKEWADTRRWSRLGQLAEERTAGAYEEPDRSMKLPFQAPAYDLRGLGPLPPRGWGPSSQEDHGEASLPLQLRGYPEEKKEEEGSANRRPEDQELESLSAIEAELEKVARQLQALRQG</sequence>
<keyword evidence="11" id="KW-1185">Reference proteome</keyword>
<evidence type="ECO:0000256" key="9">
    <source>
        <dbReference type="SAM" id="MobiDB-lite"/>
    </source>
</evidence>
<dbReference type="PROSITE" id="PS00422">
    <property type="entry name" value="GRANINS_1"/>
    <property type="match status" value="1"/>
</dbReference>
<dbReference type="InterPro" id="IPR001819">
    <property type="entry name" value="Chromogranin_AB"/>
</dbReference>
<accession>A0A1S3A4C8</accession>
<dbReference type="CTD" id="1113"/>
<keyword evidence="5" id="KW-0968">Cytoplasmic vesicle</keyword>
<comment type="similarity">
    <text evidence="2">Belongs to the chromogranin/secretogranin protein family.</text>
</comment>
<protein>
    <recommendedName>
        <fullName evidence="8">Chromogranin-A</fullName>
    </recommendedName>
</protein>
<evidence type="ECO:0000256" key="4">
    <source>
        <dbReference type="ARBA" id="ARBA00023157"/>
    </source>
</evidence>
<comment type="subcellular location">
    <subcellularLocation>
        <location evidence="7">Cytoplasmic vesicle</location>
        <location evidence="7">Secretory vesicle</location>
        <location evidence="7">Neuronal dense core vesicle</location>
    </subcellularLocation>
    <subcellularLocation>
        <location evidence="1">Secreted</location>
    </subcellularLocation>
</comment>
<feature type="compositionally biased region" description="Basic and acidic residues" evidence="9">
    <location>
        <begin position="364"/>
        <end position="381"/>
    </location>
</feature>
<dbReference type="RefSeq" id="XP_007529145.1">
    <property type="nucleotide sequence ID" value="XM_007529083.3"/>
</dbReference>
<dbReference type="PRINTS" id="PR00659">
    <property type="entry name" value="CHROMOGRANIN"/>
</dbReference>
<gene>
    <name evidence="12" type="primary">CHGA</name>
</gene>
<feature type="compositionally biased region" description="Basic and acidic residues" evidence="9">
    <location>
        <begin position="110"/>
        <end position="133"/>
    </location>
</feature>
<feature type="compositionally biased region" description="Basic and acidic residues" evidence="9">
    <location>
        <begin position="149"/>
        <end position="163"/>
    </location>
</feature>
<dbReference type="InterPro" id="IPR001990">
    <property type="entry name" value="Granin"/>
</dbReference>
<dbReference type="GO" id="GO:0042742">
    <property type="term" value="P:defense response to bacterium"/>
    <property type="evidence" value="ECO:0007669"/>
    <property type="project" value="TreeGrafter"/>
</dbReference>
<dbReference type="GO" id="GO:0042583">
    <property type="term" value="C:chromaffin granule"/>
    <property type="evidence" value="ECO:0007669"/>
    <property type="project" value="TreeGrafter"/>
</dbReference>
<evidence type="ECO:0000256" key="5">
    <source>
        <dbReference type="ARBA" id="ARBA00023329"/>
    </source>
</evidence>
<dbReference type="Pfam" id="PF01271">
    <property type="entry name" value="Granin"/>
    <property type="match status" value="2"/>
</dbReference>
<name>A0A1S3A4C8_ERIEU</name>
<feature type="chain" id="PRO_5010186101" description="Chromogranin-A" evidence="10">
    <location>
        <begin position="19"/>
        <end position="407"/>
    </location>
</feature>
<dbReference type="AlphaFoldDB" id="A0A1S3A4C8"/>
<feature type="compositionally biased region" description="Basic and acidic residues" evidence="9">
    <location>
        <begin position="307"/>
        <end position="322"/>
    </location>
</feature>
<evidence type="ECO:0000256" key="1">
    <source>
        <dbReference type="ARBA" id="ARBA00004613"/>
    </source>
</evidence>
<reference evidence="12" key="1">
    <citation type="submission" date="2025-08" db="UniProtKB">
        <authorList>
            <consortium name="RefSeq"/>
        </authorList>
    </citation>
    <scope>IDENTIFICATION</scope>
</reference>
<feature type="compositionally biased region" description="Basic and acidic residues" evidence="9">
    <location>
        <begin position="236"/>
        <end position="250"/>
    </location>
</feature>
<dbReference type="PANTHER" id="PTHR10583:SF1">
    <property type="entry name" value="CHROMOGRANIN-A"/>
    <property type="match status" value="1"/>
</dbReference>
<dbReference type="eggNOG" id="ENOG502RZBD">
    <property type="taxonomic scope" value="Eukaryota"/>
</dbReference>
<dbReference type="GO" id="GO:0005615">
    <property type="term" value="C:extracellular space"/>
    <property type="evidence" value="ECO:0007669"/>
    <property type="project" value="TreeGrafter"/>
</dbReference>
<feature type="compositionally biased region" description="Basic and acidic residues" evidence="9">
    <location>
        <begin position="87"/>
        <end position="98"/>
    </location>
</feature>
<feature type="compositionally biased region" description="Basic and acidic residues" evidence="9">
    <location>
        <begin position="259"/>
        <end position="269"/>
    </location>
</feature>
<dbReference type="InterPro" id="IPR018054">
    <property type="entry name" value="Chromogranin_CS"/>
</dbReference>
<dbReference type="PANTHER" id="PTHR10583">
    <property type="entry name" value="CHROMOGRANIN"/>
    <property type="match status" value="1"/>
</dbReference>
<keyword evidence="3" id="KW-0964">Secreted</keyword>
<evidence type="ECO:0000256" key="6">
    <source>
        <dbReference type="ARBA" id="ARBA00037544"/>
    </source>
</evidence>
<keyword evidence="4" id="KW-1015">Disulfide bond</keyword>
<keyword evidence="10" id="KW-0732">Signal</keyword>
<dbReference type="GO" id="GO:0086030">
    <property type="term" value="P:adenylate cyclase-activating adrenergic receptor signaling pathway involved in cardiac muscle relaxation"/>
    <property type="evidence" value="ECO:0007669"/>
    <property type="project" value="TreeGrafter"/>
</dbReference>
<dbReference type="GO" id="GO:0098992">
    <property type="term" value="C:neuronal dense core vesicle"/>
    <property type="evidence" value="ECO:0007669"/>
    <property type="project" value="UniProtKB-SubCell"/>
</dbReference>
<dbReference type="OrthoDB" id="9948620at2759"/>